<dbReference type="Pfam" id="PF22335">
    <property type="entry name" value="Cas10-Cmr2_palm2"/>
    <property type="match status" value="1"/>
</dbReference>
<evidence type="ECO:0000259" key="4">
    <source>
        <dbReference type="Pfam" id="PF22335"/>
    </source>
</evidence>
<dbReference type="Gene3D" id="3.30.70.270">
    <property type="match status" value="1"/>
</dbReference>
<dbReference type="AlphaFoldDB" id="A0AAJ6NPP4"/>
<dbReference type="EMBL" id="CP124543">
    <property type="protein sequence ID" value="WGV24278.1"/>
    <property type="molecule type" value="Genomic_DNA"/>
</dbReference>
<dbReference type="InterPro" id="IPR024615">
    <property type="entry name" value="CRISPR-assoc_Cmr2_N"/>
</dbReference>
<keyword evidence="6" id="KW-1185">Reference proteome</keyword>
<evidence type="ECO:0000313" key="6">
    <source>
        <dbReference type="Proteomes" id="UP001223520"/>
    </source>
</evidence>
<dbReference type="InterPro" id="IPR043128">
    <property type="entry name" value="Rev_trsase/Diguanyl_cyclase"/>
</dbReference>
<evidence type="ECO:0000259" key="3">
    <source>
        <dbReference type="Pfam" id="PF12469"/>
    </source>
</evidence>
<dbReference type="Gene3D" id="3.30.70.2220">
    <property type="entry name" value="CRISPR-Cas system, Cmr2 subunit, D1 domain, cysteine cluster"/>
    <property type="match status" value="1"/>
</dbReference>
<feature type="domain" description="Cas10/Cmr2 second palm" evidence="4">
    <location>
        <begin position="268"/>
        <end position="399"/>
    </location>
</feature>
<name>A0AAJ6NPP4_9CYAN</name>
<evidence type="ECO:0000313" key="5">
    <source>
        <dbReference type="EMBL" id="WGV24278.1"/>
    </source>
</evidence>
<sequence length="519" mass="59820">MVNVAKYTATTFAPVQGFIEKSRKLRDLYGASLILSYLSQQLVKEAEKTTTVISPALPNVQKGMPNRILIKGEFSQSQVEKTLLSAWKGILQECRTWIEKKLPDYKYFWDREWTNWGNHAWEIFWAEGDSIQAAMDNLETRKLSRGWTAVNWIGESSSLTGTDGIAFPGLGGVERKPKNRQWTIEKDDIKTFYQRLACVLENLPQDAEPEGKFFALHEKLSIPELVKRLVTLPEIAHNLGMSKLESFSEIYRGLKAKNEEGKGRWTGWFMGDGDEVGKHLKKLAELENGDDELKKFSQAMRLWGKDFTRDFPQEIGRVVYAGGDDFLGAIYREKDQEPITAKQAFAWLTTLPQTWEKHDQKIGLSVGFVWAGSSVPQRDILKHCREAEKLAKSSGRGRVTIRIVFNSGQYVQWTCPWNYLDILTKYQDREKQSNWSHIYQDLAQLQSRRAFNIDKKTFSEKFAIEFFNIYFPGEGEKLLNYEHAKYLVGFSDEDDSYERAEATVNWISDLIKIGWHLSN</sequence>
<dbReference type="GO" id="GO:0000166">
    <property type="term" value="F:nucleotide binding"/>
    <property type="evidence" value="ECO:0007669"/>
    <property type="project" value="UniProtKB-KW"/>
</dbReference>
<dbReference type="InterPro" id="IPR038242">
    <property type="entry name" value="Cmr2_N"/>
</dbReference>
<feature type="domain" description="CRISPR-associated protein Cmr2 N-terminal" evidence="3">
    <location>
        <begin position="8"/>
        <end position="59"/>
    </location>
</feature>
<keyword evidence="1" id="KW-0547">Nucleotide-binding</keyword>
<dbReference type="GO" id="GO:0051607">
    <property type="term" value="P:defense response to virus"/>
    <property type="evidence" value="ECO:0007669"/>
    <property type="project" value="UniProtKB-KW"/>
</dbReference>
<dbReference type="Pfam" id="PF12469">
    <property type="entry name" value="Cmr2_N"/>
    <property type="match status" value="1"/>
</dbReference>
<dbReference type="KEGG" id="hbq:QI031_21130"/>
<dbReference type="InterPro" id="IPR054767">
    <property type="entry name" value="Cas10-Cmr2_palm2"/>
</dbReference>
<dbReference type="Proteomes" id="UP001223520">
    <property type="component" value="Chromosome"/>
</dbReference>
<dbReference type="RefSeq" id="WP_281481603.1">
    <property type="nucleotide sequence ID" value="NZ_CP124543.1"/>
</dbReference>
<evidence type="ECO:0000256" key="2">
    <source>
        <dbReference type="ARBA" id="ARBA00023118"/>
    </source>
</evidence>
<organism evidence="5 6">
    <name type="scientific">Halotia branconii CENA392</name>
    <dbReference type="NCBI Taxonomy" id="1539056"/>
    <lineage>
        <taxon>Bacteria</taxon>
        <taxon>Bacillati</taxon>
        <taxon>Cyanobacteriota</taxon>
        <taxon>Cyanophyceae</taxon>
        <taxon>Nostocales</taxon>
        <taxon>Nodulariaceae</taxon>
        <taxon>Halotia</taxon>
    </lineage>
</organism>
<proteinExistence type="predicted"/>
<accession>A0AAJ6NPP4</accession>
<protein>
    <submittedName>
        <fullName evidence="5">Type III-B CRISPR-associated protein Cas10/Cmr2</fullName>
    </submittedName>
</protein>
<reference evidence="5 6" key="1">
    <citation type="journal article" date="2023" name="Limnol Oceanogr Lett">
        <title>Environmental adaptations by the intertidal Antarctic cyanobacterium Halotia branconii CENA392 as revealed using long-read genome sequencing.</title>
        <authorList>
            <person name="Dextro R.B."/>
            <person name="Delbaje E."/>
            <person name="Freitas P.N.N."/>
            <person name="Geraldes V."/>
            <person name="Pinto E."/>
            <person name="Long P.F."/>
            <person name="Fiore M.F."/>
        </authorList>
    </citation>
    <scope>NUCLEOTIDE SEQUENCE [LARGE SCALE GENOMIC DNA]</scope>
    <source>
        <strain evidence="5 6">CENA392</strain>
    </source>
</reference>
<gene>
    <name evidence="5" type="ORF">QI031_21130</name>
</gene>
<keyword evidence="2" id="KW-0051">Antiviral defense</keyword>
<evidence type="ECO:0000256" key="1">
    <source>
        <dbReference type="ARBA" id="ARBA00022741"/>
    </source>
</evidence>